<dbReference type="Pfam" id="PF00512">
    <property type="entry name" value="HisKA"/>
    <property type="match status" value="1"/>
</dbReference>
<dbReference type="PRINTS" id="PR00344">
    <property type="entry name" value="BCTRLSENSOR"/>
</dbReference>
<keyword evidence="8 11" id="KW-1133">Transmembrane helix</keyword>
<feature type="transmembrane region" description="Helical" evidence="11">
    <location>
        <begin position="149"/>
        <end position="171"/>
    </location>
</feature>
<dbReference type="Gene3D" id="1.10.287.130">
    <property type="match status" value="1"/>
</dbReference>
<keyword evidence="10 11" id="KW-0472">Membrane</keyword>
<comment type="catalytic activity">
    <reaction evidence="1">
        <text>ATP + protein L-histidine = ADP + protein N-phospho-L-histidine.</text>
        <dbReference type="EC" id="2.7.13.3"/>
    </reaction>
</comment>
<comment type="caution">
    <text evidence="14">The sequence shown here is derived from an EMBL/GenBank/DDBJ whole genome shotgun (WGS) entry which is preliminary data.</text>
</comment>
<dbReference type="InterPro" id="IPR036890">
    <property type="entry name" value="HATPase_C_sf"/>
</dbReference>
<evidence type="ECO:0000256" key="8">
    <source>
        <dbReference type="ARBA" id="ARBA00022989"/>
    </source>
</evidence>
<evidence type="ECO:0000256" key="10">
    <source>
        <dbReference type="ARBA" id="ARBA00023136"/>
    </source>
</evidence>
<evidence type="ECO:0000313" key="14">
    <source>
        <dbReference type="EMBL" id="MCO5979025.1"/>
    </source>
</evidence>
<dbReference type="InterPro" id="IPR003594">
    <property type="entry name" value="HATPase_dom"/>
</dbReference>
<keyword evidence="5" id="KW-0808">Transferase</keyword>
<dbReference type="GO" id="GO:0005524">
    <property type="term" value="F:ATP binding"/>
    <property type="evidence" value="ECO:0007669"/>
    <property type="project" value="UniProtKB-KW"/>
</dbReference>
<gene>
    <name evidence="14" type="ORF">M0L44_20180</name>
</gene>
<keyword evidence="9" id="KW-0902">Two-component regulatory system</keyword>
<keyword evidence="14" id="KW-0547">Nucleotide-binding</keyword>
<evidence type="ECO:0000256" key="7">
    <source>
        <dbReference type="ARBA" id="ARBA00022777"/>
    </source>
</evidence>
<organism evidence="14 15">
    <name type="scientific">Ideonella oryzae</name>
    <dbReference type="NCBI Taxonomy" id="2937441"/>
    <lineage>
        <taxon>Bacteria</taxon>
        <taxon>Pseudomonadati</taxon>
        <taxon>Pseudomonadota</taxon>
        <taxon>Betaproteobacteria</taxon>
        <taxon>Burkholderiales</taxon>
        <taxon>Sphaerotilaceae</taxon>
        <taxon>Ideonella</taxon>
    </lineage>
</organism>
<evidence type="ECO:0000259" key="13">
    <source>
        <dbReference type="PROSITE" id="PS50885"/>
    </source>
</evidence>
<feature type="domain" description="Histidine kinase" evidence="12">
    <location>
        <begin position="225"/>
        <end position="437"/>
    </location>
</feature>
<evidence type="ECO:0000256" key="1">
    <source>
        <dbReference type="ARBA" id="ARBA00000085"/>
    </source>
</evidence>
<dbReference type="CDD" id="cd00082">
    <property type="entry name" value="HisKA"/>
    <property type="match status" value="1"/>
</dbReference>
<evidence type="ECO:0000256" key="6">
    <source>
        <dbReference type="ARBA" id="ARBA00022692"/>
    </source>
</evidence>
<dbReference type="InterPro" id="IPR050428">
    <property type="entry name" value="TCS_sensor_his_kinase"/>
</dbReference>
<feature type="domain" description="HAMP" evidence="13">
    <location>
        <begin position="165"/>
        <end position="217"/>
    </location>
</feature>
<dbReference type="InterPro" id="IPR005467">
    <property type="entry name" value="His_kinase_dom"/>
</dbReference>
<dbReference type="Gene3D" id="3.30.565.10">
    <property type="entry name" value="Histidine kinase-like ATPase, C-terminal domain"/>
    <property type="match status" value="1"/>
</dbReference>
<dbReference type="InterPro" id="IPR003661">
    <property type="entry name" value="HisK_dim/P_dom"/>
</dbReference>
<comment type="subcellular location">
    <subcellularLocation>
        <location evidence="2">Membrane</location>
        <topology evidence="2">Multi-pass membrane protein</topology>
    </subcellularLocation>
</comment>
<dbReference type="SMART" id="SM00388">
    <property type="entry name" value="HisKA"/>
    <property type="match status" value="1"/>
</dbReference>
<protein>
    <recommendedName>
        <fullName evidence="3">histidine kinase</fullName>
        <ecNumber evidence="3">2.7.13.3</ecNumber>
    </recommendedName>
</protein>
<keyword evidence="14" id="KW-0067">ATP-binding</keyword>
<dbReference type="Pfam" id="PF02518">
    <property type="entry name" value="HATPase_c"/>
    <property type="match status" value="1"/>
</dbReference>
<proteinExistence type="predicted"/>
<keyword evidence="15" id="KW-1185">Reference proteome</keyword>
<evidence type="ECO:0000256" key="11">
    <source>
        <dbReference type="SAM" id="Phobius"/>
    </source>
</evidence>
<evidence type="ECO:0000256" key="9">
    <source>
        <dbReference type="ARBA" id="ARBA00023012"/>
    </source>
</evidence>
<evidence type="ECO:0000256" key="2">
    <source>
        <dbReference type="ARBA" id="ARBA00004141"/>
    </source>
</evidence>
<evidence type="ECO:0000313" key="15">
    <source>
        <dbReference type="Proteomes" id="UP001204851"/>
    </source>
</evidence>
<dbReference type="InterPro" id="IPR004358">
    <property type="entry name" value="Sig_transdc_His_kin-like_C"/>
</dbReference>
<evidence type="ECO:0000259" key="12">
    <source>
        <dbReference type="PROSITE" id="PS50109"/>
    </source>
</evidence>
<dbReference type="InterPro" id="IPR036097">
    <property type="entry name" value="HisK_dim/P_sf"/>
</dbReference>
<dbReference type="SUPFAM" id="SSF47384">
    <property type="entry name" value="Homodimeric domain of signal transducing histidine kinase"/>
    <property type="match status" value="1"/>
</dbReference>
<dbReference type="PANTHER" id="PTHR45436">
    <property type="entry name" value="SENSOR HISTIDINE KINASE YKOH"/>
    <property type="match status" value="1"/>
</dbReference>
<dbReference type="Proteomes" id="UP001204851">
    <property type="component" value="Unassembled WGS sequence"/>
</dbReference>
<dbReference type="PROSITE" id="PS50109">
    <property type="entry name" value="HIS_KIN"/>
    <property type="match status" value="1"/>
</dbReference>
<evidence type="ECO:0000256" key="4">
    <source>
        <dbReference type="ARBA" id="ARBA00022553"/>
    </source>
</evidence>
<dbReference type="RefSeq" id="WP_252771986.1">
    <property type="nucleotide sequence ID" value="NZ_JAMXMC010000015.1"/>
</dbReference>
<keyword evidence="7" id="KW-0418">Kinase</keyword>
<dbReference type="InterPro" id="IPR003660">
    <property type="entry name" value="HAMP_dom"/>
</dbReference>
<dbReference type="EC" id="2.7.13.3" evidence="3"/>
<sequence>MRFWRSLRWRLLLSLLGVLSLAAVIVAGLTYRAVLADTEALFDYQLQQMALSLRDQGAIAPDQARALADQRLDFVVQIWTEDGRSIYASQPQQALPEKAIIGLADIAVGGEIWRSFAVASAGRVIQVAQPERIRRGRAAQAALRSVTPLAWLALPLVALLWWLVDLLIAPLQRLARDVGRRDATALSPLPETELPDEVRPLVGALNALLARLDEGMSTQRAFVADAAHELRSPLTALKLQLRALKDAPSDAERGAAVQALGEGIERAARLVEQLLALARNEPGSPPPEPQALDLAELAGEALADLWPQAQAHHVTLALEAEQPVPMHGDRAALSALVRNLADNALRYGREGGEVRLQVSAEADGPRLTVDDDGPGIPPAERERVFDRFWRRDSGRADGTGLGLAIAQAVARRHGGRITLGDSPLGGLRVQVKLPASSRAPRS</sequence>
<keyword evidence="4" id="KW-0597">Phosphoprotein</keyword>
<dbReference type="PROSITE" id="PS50885">
    <property type="entry name" value="HAMP"/>
    <property type="match status" value="1"/>
</dbReference>
<keyword evidence="6 11" id="KW-0812">Transmembrane</keyword>
<accession>A0ABT1BS15</accession>
<name>A0ABT1BS15_9BURK</name>
<dbReference type="EMBL" id="JAMXMC010000015">
    <property type="protein sequence ID" value="MCO5979025.1"/>
    <property type="molecule type" value="Genomic_DNA"/>
</dbReference>
<dbReference type="SMART" id="SM00387">
    <property type="entry name" value="HATPase_c"/>
    <property type="match status" value="1"/>
</dbReference>
<dbReference type="CDD" id="cd00075">
    <property type="entry name" value="HATPase"/>
    <property type="match status" value="1"/>
</dbReference>
<dbReference type="PANTHER" id="PTHR45436:SF15">
    <property type="entry name" value="SENSOR HISTIDINE KINASE CUSS"/>
    <property type="match status" value="1"/>
</dbReference>
<evidence type="ECO:0000256" key="5">
    <source>
        <dbReference type="ARBA" id="ARBA00022679"/>
    </source>
</evidence>
<reference evidence="14 15" key="1">
    <citation type="submission" date="2022-06" db="EMBL/GenBank/DDBJ databases">
        <title>Ideonella sp. NS12-5 Genome sequencing and assembly.</title>
        <authorList>
            <person name="Jung Y."/>
        </authorList>
    </citation>
    <scope>NUCLEOTIDE SEQUENCE [LARGE SCALE GENOMIC DNA]</scope>
    <source>
        <strain evidence="14 15">NS12-5</strain>
    </source>
</reference>
<evidence type="ECO:0000256" key="3">
    <source>
        <dbReference type="ARBA" id="ARBA00012438"/>
    </source>
</evidence>
<dbReference type="SUPFAM" id="SSF55874">
    <property type="entry name" value="ATPase domain of HSP90 chaperone/DNA topoisomerase II/histidine kinase"/>
    <property type="match status" value="1"/>
</dbReference>